<reference evidence="2" key="1">
    <citation type="submission" date="2014-09" db="EMBL/GenBank/DDBJ databases">
        <authorList>
            <person name="Magalhaes I.L.F."/>
            <person name="Oliveira U."/>
            <person name="Santos F.R."/>
            <person name="Vidigal T.H.D.A."/>
            <person name="Brescovit A.D."/>
            <person name="Santos A.J."/>
        </authorList>
    </citation>
    <scope>NUCLEOTIDE SEQUENCE</scope>
    <source>
        <tissue evidence="2">Shoot tissue taken approximately 20 cm above the soil surface</tissue>
    </source>
</reference>
<organism evidence="2">
    <name type="scientific">Arundo donax</name>
    <name type="common">Giant reed</name>
    <name type="synonym">Donax arundinaceus</name>
    <dbReference type="NCBI Taxonomy" id="35708"/>
    <lineage>
        <taxon>Eukaryota</taxon>
        <taxon>Viridiplantae</taxon>
        <taxon>Streptophyta</taxon>
        <taxon>Embryophyta</taxon>
        <taxon>Tracheophyta</taxon>
        <taxon>Spermatophyta</taxon>
        <taxon>Magnoliopsida</taxon>
        <taxon>Liliopsida</taxon>
        <taxon>Poales</taxon>
        <taxon>Poaceae</taxon>
        <taxon>PACMAD clade</taxon>
        <taxon>Arundinoideae</taxon>
        <taxon>Arundineae</taxon>
        <taxon>Arundo</taxon>
    </lineage>
</organism>
<name>A0A0A9FFN5_ARUDO</name>
<proteinExistence type="predicted"/>
<dbReference type="AlphaFoldDB" id="A0A0A9FFN5"/>
<dbReference type="EMBL" id="GBRH01190833">
    <property type="protein sequence ID" value="JAE07063.1"/>
    <property type="molecule type" value="Transcribed_RNA"/>
</dbReference>
<protein>
    <submittedName>
        <fullName evidence="2">Uncharacterized protein</fullName>
    </submittedName>
</protein>
<evidence type="ECO:0000313" key="2">
    <source>
        <dbReference type="EMBL" id="JAE07063.1"/>
    </source>
</evidence>
<sequence>MPLLRPGSTRATRRTQKAAQSESGTPDPHTQLWSPTSPRGTRHRATPGSPPS</sequence>
<evidence type="ECO:0000256" key="1">
    <source>
        <dbReference type="SAM" id="MobiDB-lite"/>
    </source>
</evidence>
<reference evidence="2" key="2">
    <citation type="journal article" date="2015" name="Data Brief">
        <title>Shoot transcriptome of the giant reed, Arundo donax.</title>
        <authorList>
            <person name="Barrero R.A."/>
            <person name="Guerrero F.D."/>
            <person name="Moolhuijzen P."/>
            <person name="Goolsby J.A."/>
            <person name="Tidwell J."/>
            <person name="Bellgard S.E."/>
            <person name="Bellgard M.I."/>
        </authorList>
    </citation>
    <scope>NUCLEOTIDE SEQUENCE</scope>
    <source>
        <tissue evidence="2">Shoot tissue taken approximately 20 cm above the soil surface</tissue>
    </source>
</reference>
<feature type="region of interest" description="Disordered" evidence="1">
    <location>
        <begin position="1"/>
        <end position="52"/>
    </location>
</feature>
<accession>A0A0A9FFN5</accession>